<evidence type="ECO:0000256" key="1">
    <source>
        <dbReference type="ARBA" id="ARBA00010149"/>
    </source>
</evidence>
<sequence length="90" mass="9861">MVKYTRRVDALVFFSLLLLGYFAAHVHGKGHDGTDEVGAPAPAEEEILRTRAQCRQVLFPCKDNSKCFCCIGGGARRCYATQAGCRHACP</sequence>
<dbReference type="AlphaFoldDB" id="A0A1B6Q9G0"/>
<reference evidence="6" key="2">
    <citation type="journal article" date="2018" name="Plant J.">
        <title>The Sorghum bicolor reference genome: improved assembly, gene annotations, a transcriptome atlas, and signatures of genome organization.</title>
        <authorList>
            <person name="McCormick R.F."/>
            <person name="Truong S.K."/>
            <person name="Sreedasyam A."/>
            <person name="Jenkins J."/>
            <person name="Shu S."/>
            <person name="Sims D."/>
            <person name="Kennedy M."/>
            <person name="Amirebrahimi M."/>
            <person name="Weers B.D."/>
            <person name="McKinley B."/>
            <person name="Mattison A."/>
            <person name="Morishige D.T."/>
            <person name="Grimwood J."/>
            <person name="Schmutz J."/>
            <person name="Mullet J.E."/>
        </authorList>
    </citation>
    <scope>NUCLEOTIDE SEQUENCE [LARGE SCALE GENOMIC DNA]</scope>
    <source>
        <strain evidence="6">cv. BTx623</strain>
    </source>
</reference>
<reference evidence="5 6" key="1">
    <citation type="journal article" date="2009" name="Nature">
        <title>The Sorghum bicolor genome and the diversification of grasses.</title>
        <authorList>
            <person name="Paterson A.H."/>
            <person name="Bowers J.E."/>
            <person name="Bruggmann R."/>
            <person name="Dubchak I."/>
            <person name="Grimwood J."/>
            <person name="Gundlach H."/>
            <person name="Haberer G."/>
            <person name="Hellsten U."/>
            <person name="Mitros T."/>
            <person name="Poliakov A."/>
            <person name="Schmutz J."/>
            <person name="Spannagl M."/>
            <person name="Tang H."/>
            <person name="Wang X."/>
            <person name="Wicker T."/>
            <person name="Bharti A.K."/>
            <person name="Chapman J."/>
            <person name="Feltus F.A."/>
            <person name="Gowik U."/>
            <person name="Grigoriev I.V."/>
            <person name="Lyons E."/>
            <person name="Maher C.A."/>
            <person name="Martis M."/>
            <person name="Narechania A."/>
            <person name="Otillar R.P."/>
            <person name="Penning B.W."/>
            <person name="Salamov A.A."/>
            <person name="Wang Y."/>
            <person name="Zhang L."/>
            <person name="Carpita N.C."/>
            <person name="Freeling M."/>
            <person name="Gingle A.R."/>
            <person name="Hash C.T."/>
            <person name="Keller B."/>
            <person name="Klein P."/>
            <person name="Kresovich S."/>
            <person name="McCann M.C."/>
            <person name="Ming R."/>
            <person name="Peterson D.G."/>
            <person name="Mehboob-ur-Rahman"/>
            <person name="Ware D."/>
            <person name="Westhoff P."/>
            <person name="Mayer K.F."/>
            <person name="Messing J."/>
            <person name="Rokhsar D.S."/>
        </authorList>
    </citation>
    <scope>NUCLEOTIDE SEQUENCE [LARGE SCALE GENOMIC DNA]</scope>
    <source>
        <strain evidence="6">cv. BTx623</strain>
    </source>
</reference>
<keyword evidence="3" id="KW-0732">Signal</keyword>
<accession>A0A1B6Q9G0</accession>
<feature type="chain" id="PRO_5008589515" description="Meg domain-containing protein" evidence="3">
    <location>
        <begin position="29"/>
        <end position="90"/>
    </location>
</feature>
<keyword evidence="6" id="KW-1185">Reference proteome</keyword>
<evidence type="ECO:0000256" key="2">
    <source>
        <dbReference type="ARBA" id="ARBA00023157"/>
    </source>
</evidence>
<evidence type="ECO:0000313" key="5">
    <source>
        <dbReference type="EMBL" id="KXG34556.1"/>
    </source>
</evidence>
<comment type="similarity">
    <text evidence="1">Belongs to the MEG family.</text>
</comment>
<dbReference type="InterPro" id="IPR056205">
    <property type="entry name" value="Meg"/>
</dbReference>
<proteinExistence type="inferred from homology"/>
<dbReference type="Pfam" id="PF24153">
    <property type="entry name" value="Meg"/>
    <property type="match status" value="1"/>
</dbReference>
<feature type="signal peptide" evidence="3">
    <location>
        <begin position="1"/>
        <end position="28"/>
    </location>
</feature>
<evidence type="ECO:0000313" key="6">
    <source>
        <dbReference type="Proteomes" id="UP000000768"/>
    </source>
</evidence>
<dbReference type="Gramene" id="KXG34556">
    <property type="protein sequence ID" value="KXG34556"/>
    <property type="gene ID" value="SORBI_3002G057800"/>
</dbReference>
<dbReference type="EMBL" id="CM000761">
    <property type="protein sequence ID" value="KXG34556.1"/>
    <property type="molecule type" value="Genomic_DNA"/>
</dbReference>
<feature type="domain" description="Meg" evidence="4">
    <location>
        <begin position="1"/>
        <end position="89"/>
    </location>
</feature>
<evidence type="ECO:0000259" key="4">
    <source>
        <dbReference type="Pfam" id="PF24153"/>
    </source>
</evidence>
<organism evidence="5 6">
    <name type="scientific">Sorghum bicolor</name>
    <name type="common">Sorghum</name>
    <name type="synonym">Sorghum vulgare</name>
    <dbReference type="NCBI Taxonomy" id="4558"/>
    <lineage>
        <taxon>Eukaryota</taxon>
        <taxon>Viridiplantae</taxon>
        <taxon>Streptophyta</taxon>
        <taxon>Embryophyta</taxon>
        <taxon>Tracheophyta</taxon>
        <taxon>Spermatophyta</taxon>
        <taxon>Magnoliopsida</taxon>
        <taxon>Liliopsida</taxon>
        <taxon>Poales</taxon>
        <taxon>Poaceae</taxon>
        <taxon>PACMAD clade</taxon>
        <taxon>Panicoideae</taxon>
        <taxon>Andropogonodae</taxon>
        <taxon>Andropogoneae</taxon>
        <taxon>Sorghinae</taxon>
        <taxon>Sorghum</taxon>
    </lineage>
</organism>
<dbReference type="InParanoid" id="A0A1B6Q9G0"/>
<protein>
    <recommendedName>
        <fullName evidence="4">Meg domain-containing protein</fullName>
    </recommendedName>
</protein>
<dbReference type="OMA" id="YCCIGGG"/>
<dbReference type="Proteomes" id="UP000000768">
    <property type="component" value="Chromosome 2"/>
</dbReference>
<gene>
    <name evidence="5" type="ORF">SORBI_3002G057800</name>
</gene>
<name>A0A1B6Q9G0_SORBI</name>
<keyword evidence="2" id="KW-1015">Disulfide bond</keyword>
<evidence type="ECO:0000256" key="3">
    <source>
        <dbReference type="SAM" id="SignalP"/>
    </source>
</evidence>